<comment type="pathway">
    <text evidence="2">Lipid metabolism; fatty acid biosynthesis.</text>
</comment>
<feature type="compositionally biased region" description="Basic and acidic residues" evidence="12">
    <location>
        <begin position="290"/>
        <end position="301"/>
    </location>
</feature>
<keyword evidence="7 11" id="KW-1133">Transmembrane helix</keyword>
<sequence>MAQYNYWPRYGPENFSLILPLENNFDAVKSTVWMQNNWHHSFTWSLAYVVVIFGGRKLMANRKPFDLEIPLFIWNALLAVFSLMGFIRMAPEWLWSWNDNSFVYSICVSSYAQGVTGFWTEQFAMSKVAELLDTVFIVARKKPLIFLHWYHHISVLVYTWHAYKDHTASGRWFIFMNYGVHAFMYTYYALRAARIWVPKPAAMLITILQISQMIMGVIIGVTVYRTKSSGESCQQTWENLGLCFLIYLSYFLLFCNFFYHAYLKKNNRYVKAEKEKTNKPQENGYAINNKAREKKEKEDYNANHLMNGNGKTSAESVTQTKRTATPSPTRILRSRTIPLKSE</sequence>
<gene>
    <name evidence="13" type="ORF">WR25_25093</name>
</gene>
<keyword evidence="4 11" id="KW-0808">Transferase</keyword>
<evidence type="ECO:0000256" key="6">
    <source>
        <dbReference type="ARBA" id="ARBA00022832"/>
    </source>
</evidence>
<evidence type="ECO:0000256" key="9">
    <source>
        <dbReference type="ARBA" id="ARBA00023136"/>
    </source>
</evidence>
<organism evidence="13 14">
    <name type="scientific">Diploscapter pachys</name>
    <dbReference type="NCBI Taxonomy" id="2018661"/>
    <lineage>
        <taxon>Eukaryota</taxon>
        <taxon>Metazoa</taxon>
        <taxon>Ecdysozoa</taxon>
        <taxon>Nematoda</taxon>
        <taxon>Chromadorea</taxon>
        <taxon>Rhabditida</taxon>
        <taxon>Rhabditina</taxon>
        <taxon>Rhabditomorpha</taxon>
        <taxon>Rhabditoidea</taxon>
        <taxon>Rhabditidae</taxon>
        <taxon>Diploscapter</taxon>
    </lineage>
</organism>
<dbReference type="PROSITE" id="PS01188">
    <property type="entry name" value="ELO"/>
    <property type="match status" value="1"/>
</dbReference>
<dbReference type="GO" id="GO:0009922">
    <property type="term" value="F:fatty acid elongase activity"/>
    <property type="evidence" value="ECO:0007669"/>
    <property type="project" value="UniProtKB-EC"/>
</dbReference>
<evidence type="ECO:0000256" key="2">
    <source>
        <dbReference type="ARBA" id="ARBA00005194"/>
    </source>
</evidence>
<dbReference type="PANTHER" id="PTHR11157">
    <property type="entry name" value="FATTY ACID ACYL TRANSFERASE-RELATED"/>
    <property type="match status" value="1"/>
</dbReference>
<dbReference type="InterPro" id="IPR030457">
    <property type="entry name" value="ELO_CS"/>
</dbReference>
<feature type="transmembrane region" description="Helical" evidence="11">
    <location>
        <begin position="202"/>
        <end position="224"/>
    </location>
</feature>
<dbReference type="PANTHER" id="PTHR11157:SF17">
    <property type="entry name" value="ELONGATION OF VERY LONG CHAIN FATTY ACIDS PROTEIN 6"/>
    <property type="match status" value="1"/>
</dbReference>
<dbReference type="GO" id="GO:0042761">
    <property type="term" value="P:very long-chain fatty acid biosynthetic process"/>
    <property type="evidence" value="ECO:0007669"/>
    <property type="project" value="TreeGrafter"/>
</dbReference>
<evidence type="ECO:0000256" key="11">
    <source>
        <dbReference type="RuleBase" id="RU361115"/>
    </source>
</evidence>
<comment type="similarity">
    <text evidence="11">Belongs to the ELO family.</text>
</comment>
<evidence type="ECO:0000256" key="1">
    <source>
        <dbReference type="ARBA" id="ARBA00004141"/>
    </source>
</evidence>
<keyword evidence="5 11" id="KW-0812">Transmembrane</keyword>
<keyword evidence="9 11" id="KW-0472">Membrane</keyword>
<evidence type="ECO:0000256" key="12">
    <source>
        <dbReference type="SAM" id="MobiDB-lite"/>
    </source>
</evidence>
<dbReference type="GO" id="GO:0030148">
    <property type="term" value="P:sphingolipid biosynthetic process"/>
    <property type="evidence" value="ECO:0007669"/>
    <property type="project" value="TreeGrafter"/>
</dbReference>
<evidence type="ECO:0000256" key="5">
    <source>
        <dbReference type="ARBA" id="ARBA00022692"/>
    </source>
</evidence>
<evidence type="ECO:0000256" key="7">
    <source>
        <dbReference type="ARBA" id="ARBA00022989"/>
    </source>
</evidence>
<evidence type="ECO:0000256" key="4">
    <source>
        <dbReference type="ARBA" id="ARBA00022679"/>
    </source>
</evidence>
<name>A0A2A2LI30_9BILA</name>
<keyword evidence="10 11" id="KW-0275">Fatty acid biosynthesis</keyword>
<feature type="transmembrane region" description="Helical" evidence="11">
    <location>
        <begin position="71"/>
        <end position="90"/>
    </location>
</feature>
<dbReference type="Proteomes" id="UP000218231">
    <property type="component" value="Unassembled WGS sequence"/>
</dbReference>
<dbReference type="AlphaFoldDB" id="A0A2A2LI30"/>
<comment type="caution">
    <text evidence="13">The sequence shown here is derived from an EMBL/GenBank/DDBJ whole genome shotgun (WGS) entry which is preliminary data.</text>
</comment>
<feature type="transmembrane region" description="Helical" evidence="11">
    <location>
        <begin position="169"/>
        <end position="190"/>
    </location>
</feature>
<protein>
    <recommendedName>
        <fullName evidence="11">Elongation of very long chain fatty acids protein</fullName>
        <ecNumber evidence="11">2.3.1.199</ecNumber>
    </recommendedName>
    <alternativeName>
        <fullName evidence="11">Very-long-chain 3-oxoacyl-CoA synthase</fullName>
    </alternativeName>
</protein>
<dbReference type="UniPathway" id="UPA00094"/>
<reference evidence="13 14" key="1">
    <citation type="journal article" date="2017" name="Curr. Biol.">
        <title>Genome architecture and evolution of a unichromosomal asexual nematode.</title>
        <authorList>
            <person name="Fradin H."/>
            <person name="Zegar C."/>
            <person name="Gutwein M."/>
            <person name="Lucas J."/>
            <person name="Kovtun M."/>
            <person name="Corcoran D."/>
            <person name="Baugh L.R."/>
            <person name="Kiontke K."/>
            <person name="Gunsalus K."/>
            <person name="Fitch D.H."/>
            <person name="Piano F."/>
        </authorList>
    </citation>
    <scope>NUCLEOTIDE SEQUENCE [LARGE SCALE GENOMIC DNA]</scope>
    <source>
        <strain evidence="13">PF1309</strain>
    </source>
</reference>
<evidence type="ECO:0000313" key="13">
    <source>
        <dbReference type="EMBL" id="PAV85785.1"/>
    </source>
</evidence>
<keyword evidence="14" id="KW-1185">Reference proteome</keyword>
<dbReference type="InterPro" id="IPR002076">
    <property type="entry name" value="ELO_fam"/>
</dbReference>
<dbReference type="GO" id="GO:0034625">
    <property type="term" value="P:fatty acid elongation, monounsaturated fatty acid"/>
    <property type="evidence" value="ECO:0007669"/>
    <property type="project" value="TreeGrafter"/>
</dbReference>
<dbReference type="GO" id="GO:0005789">
    <property type="term" value="C:endoplasmic reticulum membrane"/>
    <property type="evidence" value="ECO:0007669"/>
    <property type="project" value="TreeGrafter"/>
</dbReference>
<comment type="subcellular location">
    <subcellularLocation>
        <location evidence="1">Membrane</location>
        <topology evidence="1">Multi-pass membrane protein</topology>
    </subcellularLocation>
</comment>
<evidence type="ECO:0000256" key="10">
    <source>
        <dbReference type="ARBA" id="ARBA00023160"/>
    </source>
</evidence>
<feature type="transmembrane region" description="Helical" evidence="11">
    <location>
        <begin position="144"/>
        <end position="163"/>
    </location>
</feature>
<evidence type="ECO:0000313" key="14">
    <source>
        <dbReference type="Proteomes" id="UP000218231"/>
    </source>
</evidence>
<feature type="transmembrane region" description="Helical" evidence="11">
    <location>
        <begin position="102"/>
        <end position="124"/>
    </location>
</feature>
<dbReference type="STRING" id="2018661.A0A2A2LI30"/>
<feature type="region of interest" description="Disordered" evidence="12">
    <location>
        <begin position="280"/>
        <end position="342"/>
    </location>
</feature>
<evidence type="ECO:0000256" key="8">
    <source>
        <dbReference type="ARBA" id="ARBA00023098"/>
    </source>
</evidence>
<dbReference type="EMBL" id="LIAE01006736">
    <property type="protein sequence ID" value="PAV85785.1"/>
    <property type="molecule type" value="Genomic_DNA"/>
</dbReference>
<dbReference type="GO" id="GO:0019367">
    <property type="term" value="P:fatty acid elongation, saturated fatty acid"/>
    <property type="evidence" value="ECO:0007669"/>
    <property type="project" value="TreeGrafter"/>
</dbReference>
<evidence type="ECO:0000256" key="3">
    <source>
        <dbReference type="ARBA" id="ARBA00022516"/>
    </source>
</evidence>
<dbReference type="OrthoDB" id="10259681at2759"/>
<proteinExistence type="inferred from homology"/>
<dbReference type="EC" id="2.3.1.199" evidence="11"/>
<feature type="transmembrane region" description="Helical" evidence="11">
    <location>
        <begin position="244"/>
        <end position="263"/>
    </location>
</feature>
<keyword evidence="3 11" id="KW-0444">Lipid biosynthesis</keyword>
<comment type="catalytic activity">
    <reaction evidence="11">
        <text>a very-long-chain acyl-CoA + malonyl-CoA + H(+) = a very-long-chain 3-oxoacyl-CoA + CO2 + CoA</text>
        <dbReference type="Rhea" id="RHEA:32727"/>
        <dbReference type="ChEBI" id="CHEBI:15378"/>
        <dbReference type="ChEBI" id="CHEBI:16526"/>
        <dbReference type="ChEBI" id="CHEBI:57287"/>
        <dbReference type="ChEBI" id="CHEBI:57384"/>
        <dbReference type="ChEBI" id="CHEBI:90725"/>
        <dbReference type="ChEBI" id="CHEBI:90736"/>
        <dbReference type="EC" id="2.3.1.199"/>
    </reaction>
</comment>
<dbReference type="Pfam" id="PF01151">
    <property type="entry name" value="ELO"/>
    <property type="match status" value="1"/>
</dbReference>
<keyword evidence="6 11" id="KW-0276">Fatty acid metabolism</keyword>
<accession>A0A2A2LI30</accession>
<feature type="compositionally biased region" description="Polar residues" evidence="12">
    <location>
        <begin position="304"/>
        <end position="328"/>
    </location>
</feature>
<dbReference type="GO" id="GO:0034626">
    <property type="term" value="P:fatty acid elongation, polyunsaturated fatty acid"/>
    <property type="evidence" value="ECO:0007669"/>
    <property type="project" value="TreeGrafter"/>
</dbReference>
<keyword evidence="8 11" id="KW-0443">Lipid metabolism</keyword>